<dbReference type="RefSeq" id="WP_054068202.1">
    <property type="nucleotide sequence ID" value="NZ_CP031226.1"/>
</dbReference>
<protein>
    <submittedName>
        <fullName evidence="1">Uncharacterized protein</fullName>
    </submittedName>
</protein>
<organism evidence="1 2">
    <name type="scientific">Pseudomonas amygdali pv. lachrymans str. M301315</name>
    <dbReference type="NCBI Taxonomy" id="629260"/>
    <lineage>
        <taxon>Bacteria</taxon>
        <taxon>Pseudomonadati</taxon>
        <taxon>Pseudomonadota</taxon>
        <taxon>Gammaproteobacteria</taxon>
        <taxon>Pseudomonadales</taxon>
        <taxon>Pseudomonadaceae</taxon>
        <taxon>Pseudomonas</taxon>
        <taxon>Pseudomonas amygdali</taxon>
    </lineage>
</organism>
<gene>
    <name evidence="1" type="ORF">PLA107_030680</name>
</gene>
<evidence type="ECO:0000313" key="2">
    <source>
        <dbReference type="Proteomes" id="UP000006426"/>
    </source>
</evidence>
<accession>A0AAD0PVS3</accession>
<keyword evidence="1" id="KW-0614">Plasmid</keyword>
<dbReference type="EMBL" id="CP031226">
    <property type="protein sequence ID" value="AXH59593.1"/>
    <property type="molecule type" value="Genomic_DNA"/>
</dbReference>
<geneLocation type="plasmid" evidence="2">
    <name>pmppla107</name>
</geneLocation>
<evidence type="ECO:0000313" key="1">
    <source>
        <dbReference type="EMBL" id="AXH59593.1"/>
    </source>
</evidence>
<name>A0AAD0PVS3_PSEAV</name>
<sequence>MLLVSPFSHANNIIRMKAPIEGGKPAEPAGNWLPWESVISDWVDAGSLINCSNWSPLADTVDQGTAFKQTATDCQQPQQRTVQATERNEQTLAVRNAGKPTTETRQVDATSTRDSVGTRAYTNAQYVVTIGQVDTQWGYMPNGSMGQLISSSDPNHVLSYASLGFGGRVLVGFTDQNQNVAALFSSITIDMVDGAGNIFHTVSSSNIINDYPYPPFYVGWNHDATDYANAKLAKRYIVTVKFKK</sequence>
<reference evidence="1 2" key="1">
    <citation type="journal article" date="2011" name="PLoS Pathog.">
        <title>Dynamic evolution of pathogenicity revealed by sequencing and comparative genomics of 19 Pseudomonas syringae isolates.</title>
        <authorList>
            <person name="Baltrus D.A."/>
            <person name="Nishimura M.T."/>
            <person name="Romanchuk A."/>
            <person name="Chang J.H."/>
            <person name="Mukhtar M.S."/>
            <person name="Cherkis K."/>
            <person name="Roach J."/>
            <person name="Grant S.R."/>
            <person name="Jones C.D."/>
            <person name="Dangl J.L."/>
        </authorList>
    </citation>
    <scope>NUCLEOTIDE SEQUENCE [LARGE SCALE GENOMIC DNA]</scope>
    <source>
        <strain evidence="1 2">M301315</strain>
    </source>
</reference>
<dbReference type="AlphaFoldDB" id="A0AAD0PVS3"/>
<dbReference type="Proteomes" id="UP000006426">
    <property type="component" value="Plasmid pmppla107"/>
</dbReference>
<proteinExistence type="predicted"/>